<gene>
    <name evidence="3" type="ORF">DPPLL_16370</name>
</gene>
<sequence length="407" mass="45285">MSSLQHIDSEERLIKAIQEAVDLHRSGDLAAAESSYRRVLDVLPGSWQILYNIGLVLHESGRLDEAIATYHQALDCGGDDHDLYFNLAHAHKQQGHLDAAIDLYRTALAGMPSSTDASYNLAGCYLAKGKYEPARQLYREILQTNPDHLSALNNLAYLEHRTDNVDVALGYYRKLLALSPEHAAADYMVAVLTGAERSSAPASYVEEMFDRYADHYEESLVSELSYSVPDQLFQLRCKRCGQSRVAAVLDLGCGTGLSGIRFGEIADCLHGVDLSRNMLAEAARKKCYDTLYHAAIESFLQSSETRAYDLIIAADVFAYIGDVRQVFALSRKKTVDGGWLFFSVEELRESDCSMRLGPTGRFAHGDRCIRELAVETGWLVATSEKVLLRQEKGEWVQGVIYGLQNLN</sequence>
<dbReference type="PROSITE" id="PS50005">
    <property type="entry name" value="TPR"/>
    <property type="match status" value="4"/>
</dbReference>
<dbReference type="Pfam" id="PF13432">
    <property type="entry name" value="TPR_16"/>
    <property type="match status" value="1"/>
</dbReference>
<dbReference type="Pfam" id="PF08242">
    <property type="entry name" value="Methyltransf_12"/>
    <property type="match status" value="1"/>
</dbReference>
<evidence type="ECO:0000313" key="3">
    <source>
        <dbReference type="EMBL" id="BDD87272.1"/>
    </source>
</evidence>
<dbReference type="Gene3D" id="1.25.40.10">
    <property type="entry name" value="Tetratricopeptide repeat domain"/>
    <property type="match status" value="2"/>
</dbReference>
<keyword evidence="4" id="KW-1185">Reference proteome</keyword>
<feature type="repeat" description="TPR" evidence="1">
    <location>
        <begin position="47"/>
        <end position="80"/>
    </location>
</feature>
<dbReference type="InterPro" id="IPR028796">
    <property type="entry name" value="BBS8"/>
</dbReference>
<keyword evidence="1" id="KW-0802">TPR repeat</keyword>
<accession>A0ABN6M760</accession>
<evidence type="ECO:0000259" key="2">
    <source>
        <dbReference type="Pfam" id="PF08242"/>
    </source>
</evidence>
<dbReference type="SUPFAM" id="SSF48452">
    <property type="entry name" value="TPR-like"/>
    <property type="match status" value="1"/>
</dbReference>
<dbReference type="InterPro" id="IPR029063">
    <property type="entry name" value="SAM-dependent_MTases_sf"/>
</dbReference>
<dbReference type="PROSITE" id="PS50293">
    <property type="entry name" value="TPR_REGION"/>
    <property type="match status" value="1"/>
</dbReference>
<feature type="domain" description="Methyltransferase type 12" evidence="2">
    <location>
        <begin position="249"/>
        <end position="340"/>
    </location>
</feature>
<dbReference type="InterPro" id="IPR019734">
    <property type="entry name" value="TPR_rpt"/>
</dbReference>
<dbReference type="EMBL" id="AP025516">
    <property type="protein sequence ID" value="BDD87272.1"/>
    <property type="molecule type" value="Genomic_DNA"/>
</dbReference>
<feature type="repeat" description="TPR" evidence="1">
    <location>
        <begin position="81"/>
        <end position="114"/>
    </location>
</feature>
<dbReference type="Pfam" id="PF14559">
    <property type="entry name" value="TPR_19"/>
    <property type="match status" value="1"/>
</dbReference>
<feature type="repeat" description="TPR" evidence="1">
    <location>
        <begin position="115"/>
        <end position="148"/>
    </location>
</feature>
<dbReference type="Proteomes" id="UP000830055">
    <property type="component" value="Chromosome"/>
</dbReference>
<proteinExistence type="predicted"/>
<dbReference type="SUPFAM" id="SSF53335">
    <property type="entry name" value="S-adenosyl-L-methionine-dependent methyltransferases"/>
    <property type="match status" value="1"/>
</dbReference>
<dbReference type="SMART" id="SM00028">
    <property type="entry name" value="TPR"/>
    <property type="match status" value="4"/>
</dbReference>
<name>A0ABN6M760_9BACT</name>
<evidence type="ECO:0000313" key="4">
    <source>
        <dbReference type="Proteomes" id="UP000830055"/>
    </source>
</evidence>
<dbReference type="InterPro" id="IPR011990">
    <property type="entry name" value="TPR-like_helical_dom_sf"/>
</dbReference>
<dbReference type="InterPro" id="IPR013217">
    <property type="entry name" value="Methyltransf_12"/>
</dbReference>
<dbReference type="RefSeq" id="WP_284154308.1">
    <property type="nucleotide sequence ID" value="NZ_AP025516.1"/>
</dbReference>
<feature type="repeat" description="TPR" evidence="1">
    <location>
        <begin position="149"/>
        <end position="182"/>
    </location>
</feature>
<dbReference type="CDD" id="cd02440">
    <property type="entry name" value="AdoMet_MTases"/>
    <property type="match status" value="1"/>
</dbReference>
<dbReference type="PANTHER" id="PTHR44177">
    <property type="entry name" value="TETRATRICOPEPTIDE REPEAT PROTEIN 8"/>
    <property type="match status" value="1"/>
</dbReference>
<protein>
    <recommendedName>
        <fullName evidence="2">Methyltransferase type 12 domain-containing protein</fullName>
    </recommendedName>
</protein>
<organism evidence="3 4">
    <name type="scientific">Desulfofustis limnaeus</name>
    <dbReference type="NCBI Taxonomy" id="2740163"/>
    <lineage>
        <taxon>Bacteria</taxon>
        <taxon>Pseudomonadati</taxon>
        <taxon>Thermodesulfobacteriota</taxon>
        <taxon>Desulfobulbia</taxon>
        <taxon>Desulfobulbales</taxon>
        <taxon>Desulfocapsaceae</taxon>
        <taxon>Desulfofustis</taxon>
    </lineage>
</organism>
<reference evidence="3 4" key="1">
    <citation type="submission" date="2022-01" db="EMBL/GenBank/DDBJ databases">
        <title>Desulfofustis limnae sp. nov., a novel mesophilic sulfate-reducing bacterium isolated from marsh soil.</title>
        <authorList>
            <person name="Watanabe M."/>
            <person name="Takahashi A."/>
            <person name="Kojima H."/>
            <person name="Fukui M."/>
        </authorList>
    </citation>
    <scope>NUCLEOTIDE SEQUENCE [LARGE SCALE GENOMIC DNA]</scope>
    <source>
        <strain evidence="3 4">PPLL</strain>
    </source>
</reference>
<dbReference type="PANTHER" id="PTHR44177:SF1">
    <property type="entry name" value="TETRATRICOPEPTIDE REPEAT PROTEIN 8"/>
    <property type="match status" value="1"/>
</dbReference>
<dbReference type="Gene3D" id="3.40.50.150">
    <property type="entry name" value="Vaccinia Virus protein VP39"/>
    <property type="match status" value="1"/>
</dbReference>
<evidence type="ECO:0000256" key="1">
    <source>
        <dbReference type="PROSITE-ProRule" id="PRU00339"/>
    </source>
</evidence>